<proteinExistence type="predicted"/>
<dbReference type="Proteomes" id="UP001158500">
    <property type="component" value="Unassembled WGS sequence"/>
</dbReference>
<organism evidence="2 6">
    <name type="scientific">Stutzerimonas stutzeri</name>
    <name type="common">Pseudomonas stutzeri</name>
    <dbReference type="NCBI Taxonomy" id="316"/>
    <lineage>
        <taxon>Bacteria</taxon>
        <taxon>Pseudomonadati</taxon>
        <taxon>Pseudomonadota</taxon>
        <taxon>Gammaproteobacteria</taxon>
        <taxon>Pseudomonadales</taxon>
        <taxon>Pseudomonadaceae</taxon>
        <taxon>Stutzerimonas</taxon>
    </lineage>
</organism>
<feature type="chain" id="PRO_5015051996" evidence="1">
    <location>
        <begin position="23"/>
        <end position="105"/>
    </location>
</feature>
<dbReference type="EMBL" id="JAOCAE010000007">
    <property type="protein sequence ID" value="MDH1236946.1"/>
    <property type="molecule type" value="Genomic_DNA"/>
</dbReference>
<dbReference type="EMBL" id="JAODZE010000046">
    <property type="protein sequence ID" value="MDH0149108.1"/>
    <property type="molecule type" value="Genomic_DNA"/>
</dbReference>
<evidence type="ECO:0000313" key="6">
    <source>
        <dbReference type="Proteomes" id="UP001158076"/>
    </source>
</evidence>
<accession>A0A165PF98</accession>
<protein>
    <submittedName>
        <fullName evidence="2">Uncharacterized protein</fullName>
    </submittedName>
</protein>
<evidence type="ECO:0000313" key="5">
    <source>
        <dbReference type="Proteomes" id="UP000236023"/>
    </source>
</evidence>
<reference evidence="2" key="2">
    <citation type="submission" date="2022-09" db="EMBL/GenBank/DDBJ databases">
        <title>Intensive care unit water sources are persistently colonized with multi-drug resistant bacteria and are the site of extensive horizontal gene transfer of antibiotic resistance genes.</title>
        <authorList>
            <person name="Diorio-Toth L."/>
        </authorList>
    </citation>
    <scope>NUCLEOTIDE SEQUENCE</scope>
    <source>
        <strain evidence="3">GD03947</strain>
        <strain evidence="2">GD04147</strain>
    </source>
</reference>
<evidence type="ECO:0000313" key="3">
    <source>
        <dbReference type="EMBL" id="MDH1236946.1"/>
    </source>
</evidence>
<keyword evidence="1" id="KW-0732">Signal</keyword>
<dbReference type="GeneID" id="75211861"/>
<comment type="caution">
    <text evidence="2">The sequence shown here is derived from an EMBL/GenBank/DDBJ whole genome shotgun (WGS) entry which is preliminary data.</text>
</comment>
<dbReference type="NCBIfam" id="NF041599">
    <property type="entry name" value="reg_PtrA_PA2808"/>
    <property type="match status" value="1"/>
</dbReference>
<evidence type="ECO:0000313" key="2">
    <source>
        <dbReference type="EMBL" id="MDH0149108.1"/>
    </source>
</evidence>
<dbReference type="Proteomes" id="UP000236023">
    <property type="component" value="Unassembled WGS sequence"/>
</dbReference>
<feature type="signal peptide" evidence="1">
    <location>
        <begin position="1"/>
        <end position="22"/>
    </location>
</feature>
<gene>
    <name evidence="4" type="ORF">CXK94_17870</name>
    <name evidence="3" type="ORF">N5C32_12975</name>
    <name evidence="2" type="ORF">N7335_22230</name>
</gene>
<dbReference type="EMBL" id="POUT01000011">
    <property type="protein sequence ID" value="PNG07065.1"/>
    <property type="molecule type" value="Genomic_DNA"/>
</dbReference>
<dbReference type="Proteomes" id="UP001158076">
    <property type="component" value="Unassembled WGS sequence"/>
</dbReference>
<evidence type="ECO:0000256" key="1">
    <source>
        <dbReference type="SAM" id="SignalP"/>
    </source>
</evidence>
<reference evidence="4 5" key="1">
    <citation type="submission" date="2018-01" db="EMBL/GenBank/DDBJ databases">
        <title>Denitrification phenotypes of diverse strains of Pseudomonas stutzeri.</title>
        <authorList>
            <person name="Milligan D.A."/>
            <person name="Bergaust L."/>
            <person name="Bakken L.R."/>
            <person name="Frostegard A."/>
        </authorList>
    </citation>
    <scope>NUCLEOTIDE SEQUENCE [LARGE SCALE GENOMIC DNA]</scope>
    <source>
        <strain evidence="4 5">24a75</strain>
    </source>
</reference>
<dbReference type="RefSeq" id="WP_019405735.1">
    <property type="nucleotide sequence ID" value="NC_015740.1"/>
</dbReference>
<dbReference type="AlphaFoldDB" id="A0A165PF98"/>
<evidence type="ECO:0000313" key="4">
    <source>
        <dbReference type="EMBL" id="PNG07065.1"/>
    </source>
</evidence>
<sequence length="105" mass="11109">MNRPAKVILPFFLAAASSLAMAEDGGELTMQRLESASVTNPTLKILVKEGKVLSIAPAGTTGTTGMIQSYRTNGKVQTYEMKVKTPDGKIHTVEFLSAPVGINNG</sequence>
<name>A0A165PF98_STUST</name>